<dbReference type="NCBIfam" id="NF041373">
    <property type="entry name" value="HGG_STG"/>
    <property type="match status" value="1"/>
</dbReference>
<dbReference type="AlphaFoldDB" id="A0AAJ1TVK3"/>
<proteinExistence type="predicted"/>
<evidence type="ECO:0000313" key="2">
    <source>
        <dbReference type="EMBL" id="MDQ0545629.1"/>
    </source>
</evidence>
<dbReference type="Proteomes" id="UP001223420">
    <property type="component" value="Unassembled WGS sequence"/>
</dbReference>
<accession>A0AAJ1TVK3</accession>
<feature type="compositionally biased region" description="Low complexity" evidence="1">
    <location>
        <begin position="195"/>
        <end position="204"/>
    </location>
</feature>
<evidence type="ECO:0000256" key="1">
    <source>
        <dbReference type="SAM" id="MobiDB-lite"/>
    </source>
</evidence>
<feature type="region of interest" description="Disordered" evidence="1">
    <location>
        <begin position="1"/>
        <end position="21"/>
    </location>
</feature>
<sequence>MKRRLPGTNDRPRQPHPWSSSTEFRAIANAALRRFNAERHLHPICGAMAKSTGEPCRQIPAKGRKRCKLHGGATPRGDGPAGWHTPGFPSGLPTGKPRSDAYKAWKQREKRARVAAMTADERARYEEWQRTHKPGSAAERAHVRRNREARRWLETIMREPPSAPTPDRAELEMLRARLQAHIAQLDAEITEPTENETPISGLFD</sequence>
<dbReference type="EMBL" id="JAUSWL010000009">
    <property type="protein sequence ID" value="MDQ0545629.1"/>
    <property type="molecule type" value="Genomic_DNA"/>
</dbReference>
<reference evidence="2" key="1">
    <citation type="submission" date="2023-07" db="EMBL/GenBank/DDBJ databases">
        <title>Genomic Encyclopedia of Type Strains, Phase IV (KMG-IV): sequencing the most valuable type-strain genomes for metagenomic binning, comparative biology and taxonomic classification.</title>
        <authorList>
            <person name="Goeker M."/>
        </authorList>
    </citation>
    <scope>NUCLEOTIDE SEQUENCE</scope>
    <source>
        <strain evidence="2">DSM 19569</strain>
    </source>
</reference>
<dbReference type="RefSeq" id="WP_128754988.1">
    <property type="nucleotide sequence ID" value="NZ_JAJALK010000010.1"/>
</dbReference>
<evidence type="ECO:0000313" key="3">
    <source>
        <dbReference type="Proteomes" id="UP001223420"/>
    </source>
</evidence>
<feature type="region of interest" description="Disordered" evidence="1">
    <location>
        <begin position="185"/>
        <end position="204"/>
    </location>
</feature>
<gene>
    <name evidence="2" type="ORF">QO001_004573</name>
</gene>
<comment type="caution">
    <text evidence="2">The sequence shown here is derived from an EMBL/GenBank/DDBJ whole genome shotgun (WGS) entry which is preliminary data.</text>
</comment>
<dbReference type="InterPro" id="IPR047675">
    <property type="entry name" value="Putative_zinc-bd"/>
</dbReference>
<name>A0AAJ1TVK3_9HYPH</name>
<protein>
    <submittedName>
        <fullName evidence="2">Uncharacterized protein</fullName>
    </submittedName>
</protein>
<organism evidence="2 3">
    <name type="scientific">Methylobacterium brachiatum</name>
    <dbReference type="NCBI Taxonomy" id="269660"/>
    <lineage>
        <taxon>Bacteria</taxon>
        <taxon>Pseudomonadati</taxon>
        <taxon>Pseudomonadota</taxon>
        <taxon>Alphaproteobacteria</taxon>
        <taxon>Hyphomicrobiales</taxon>
        <taxon>Methylobacteriaceae</taxon>
        <taxon>Methylobacterium</taxon>
    </lineage>
</organism>
<feature type="region of interest" description="Disordered" evidence="1">
    <location>
        <begin position="67"/>
        <end position="96"/>
    </location>
</feature>